<organism evidence="1 2">
    <name type="scientific">Halochromatium glycolicum</name>
    <dbReference type="NCBI Taxonomy" id="85075"/>
    <lineage>
        <taxon>Bacteria</taxon>
        <taxon>Pseudomonadati</taxon>
        <taxon>Pseudomonadota</taxon>
        <taxon>Gammaproteobacteria</taxon>
        <taxon>Chromatiales</taxon>
        <taxon>Chromatiaceae</taxon>
        <taxon>Halochromatium</taxon>
    </lineage>
</organism>
<dbReference type="EMBL" id="NRSJ01000005">
    <property type="protein sequence ID" value="MBK1703762.1"/>
    <property type="molecule type" value="Genomic_DNA"/>
</dbReference>
<keyword evidence="2" id="KW-1185">Reference proteome</keyword>
<name>A0AAJ0X9I0_9GAMM</name>
<dbReference type="Gene3D" id="3.40.50.300">
    <property type="entry name" value="P-loop containing nucleotide triphosphate hydrolases"/>
    <property type="match status" value="1"/>
</dbReference>
<reference evidence="1" key="1">
    <citation type="submission" date="2017-08" db="EMBL/GenBank/DDBJ databases">
        <authorList>
            <person name="Imhoff J.F."/>
            <person name="Rahn T."/>
            <person name="Kuenzel S."/>
            <person name="Neulinger S.C."/>
        </authorList>
    </citation>
    <scope>NUCLEOTIDE SEQUENCE</scope>
    <source>
        <strain evidence="1">DSM 11080</strain>
    </source>
</reference>
<dbReference type="RefSeq" id="WP_200344942.1">
    <property type="nucleotide sequence ID" value="NZ_NRSJ01000005.1"/>
</dbReference>
<accession>A0AAJ0X9I0</accession>
<gene>
    <name evidence="1" type="ORF">CKO40_04195</name>
</gene>
<dbReference type="AlphaFoldDB" id="A0AAJ0X9I0"/>
<proteinExistence type="predicted"/>
<evidence type="ECO:0000313" key="1">
    <source>
        <dbReference type="EMBL" id="MBK1703762.1"/>
    </source>
</evidence>
<sequence length="274" mass="29085">MPAIGSNPQTPRLEQLLAERADLWRGRSSAAGVGEGVGTGFPELDQLLPWHGWPVSGLTELLTDQPAIGLTLLLPALRCLCPGVEDGDNDHCDQPAQSDGQDLSIICSDGWLLLVNPPYIPYAPALAAKGLDLGRVLVVDAPGQGAWVLEQALRSGGCTAVVGWSTADEPDKQERGWATAILRRLQLVASERSTPAFLLRPMAAAFQSSPAPLRLDVEAAPNGLDVVLRKLRGGRVGLRLRLSGSVGPSPIVSKPKAKRAVDPNAFRRAEVGLR</sequence>
<protein>
    <recommendedName>
        <fullName evidence="3">Translesion DNA synthesis-associated protein ImuA</fullName>
    </recommendedName>
</protein>
<dbReference type="Proteomes" id="UP001296776">
    <property type="component" value="Unassembled WGS sequence"/>
</dbReference>
<dbReference type="SUPFAM" id="SSF52540">
    <property type="entry name" value="P-loop containing nucleoside triphosphate hydrolases"/>
    <property type="match status" value="1"/>
</dbReference>
<evidence type="ECO:0008006" key="3">
    <source>
        <dbReference type="Google" id="ProtNLM"/>
    </source>
</evidence>
<comment type="caution">
    <text evidence="1">The sequence shown here is derived from an EMBL/GenBank/DDBJ whole genome shotgun (WGS) entry which is preliminary data.</text>
</comment>
<reference evidence="1" key="2">
    <citation type="journal article" date="2020" name="Microorganisms">
        <title>Osmotic Adaptation and Compatible Solute Biosynthesis of Phototrophic Bacteria as Revealed from Genome Analyses.</title>
        <authorList>
            <person name="Imhoff J.F."/>
            <person name="Rahn T."/>
            <person name="Kunzel S."/>
            <person name="Keller A."/>
            <person name="Neulinger S.C."/>
        </authorList>
    </citation>
    <scope>NUCLEOTIDE SEQUENCE</scope>
    <source>
        <strain evidence="1">DSM 11080</strain>
    </source>
</reference>
<dbReference type="InterPro" id="IPR027417">
    <property type="entry name" value="P-loop_NTPase"/>
</dbReference>
<evidence type="ECO:0000313" key="2">
    <source>
        <dbReference type="Proteomes" id="UP001296776"/>
    </source>
</evidence>